<comment type="caution">
    <text evidence="1">The sequence shown here is derived from an EMBL/GenBank/DDBJ whole genome shotgun (WGS) entry which is preliminary data.</text>
</comment>
<dbReference type="EMBL" id="LXQA011067877">
    <property type="protein sequence ID" value="MCI83470.1"/>
    <property type="molecule type" value="Genomic_DNA"/>
</dbReference>
<proteinExistence type="predicted"/>
<name>A0A392VAG6_9FABA</name>
<dbReference type="EMBL" id="LXQA010995965">
    <property type="protein sequence ID" value="MCI80456.1"/>
    <property type="molecule type" value="Genomic_DNA"/>
</dbReference>
<feature type="non-terminal residue" evidence="1">
    <location>
        <position position="1"/>
    </location>
</feature>
<evidence type="ECO:0000313" key="1">
    <source>
        <dbReference type="EMBL" id="MCI83470.1"/>
    </source>
</evidence>
<evidence type="ECO:0000313" key="2">
    <source>
        <dbReference type="Proteomes" id="UP000265520"/>
    </source>
</evidence>
<reference evidence="1 2" key="1">
    <citation type="journal article" date="2018" name="Front. Plant Sci.">
        <title>Red Clover (Trifolium pratense) and Zigzag Clover (T. medium) - A Picture of Genomic Similarities and Differences.</title>
        <authorList>
            <person name="Dluhosova J."/>
            <person name="Istvanek J."/>
            <person name="Nedelnik J."/>
            <person name="Repkova J."/>
        </authorList>
    </citation>
    <scope>NUCLEOTIDE SEQUENCE [LARGE SCALE GENOMIC DNA]</scope>
    <source>
        <strain evidence="1">10/8</strain>
        <strain evidence="2">cv. 10/8</strain>
        <tissue evidence="1">Leaf</tissue>
    </source>
</reference>
<protein>
    <submittedName>
        <fullName evidence="1">Uncharacterized protein</fullName>
    </submittedName>
</protein>
<keyword evidence="2" id="KW-1185">Reference proteome</keyword>
<sequence>VKLRSRVEL</sequence>
<organism evidence="1 2">
    <name type="scientific">Trifolium medium</name>
    <dbReference type="NCBI Taxonomy" id="97028"/>
    <lineage>
        <taxon>Eukaryota</taxon>
        <taxon>Viridiplantae</taxon>
        <taxon>Streptophyta</taxon>
        <taxon>Embryophyta</taxon>
        <taxon>Tracheophyta</taxon>
        <taxon>Spermatophyta</taxon>
        <taxon>Magnoliopsida</taxon>
        <taxon>eudicotyledons</taxon>
        <taxon>Gunneridae</taxon>
        <taxon>Pentapetalae</taxon>
        <taxon>rosids</taxon>
        <taxon>fabids</taxon>
        <taxon>Fabales</taxon>
        <taxon>Fabaceae</taxon>
        <taxon>Papilionoideae</taxon>
        <taxon>50 kb inversion clade</taxon>
        <taxon>NPAAA clade</taxon>
        <taxon>Hologalegina</taxon>
        <taxon>IRL clade</taxon>
        <taxon>Trifolieae</taxon>
        <taxon>Trifolium</taxon>
    </lineage>
</organism>
<accession>A0A392VAG6</accession>
<dbReference type="Proteomes" id="UP000265520">
    <property type="component" value="Unassembled WGS sequence"/>
</dbReference>